<sequence length="295" mass="32697">MIEVKGLTLTYPSGKGVFDLDFKVEEGILMGYLGPNGAGKTTTIRALLGFMDPDRGSCSIGGLDCTKEAAAIQKTLGYIPGEITFLEDMSGAEFLRFMGEMRGTKDNKRQKQLLEMFELDPKGKIRKFSKGMKQKLAIVTALMHDPKVLILDEPTSGLDPLMQNRFLEVMAEEKAKGKTILMSSHIFEEVEKVCDNVLIIKDGRIVKQADVQTLKDSQRKGFSIRCAEGAELAGQLKSAGFEASLVDRDRIEVIVTGENVDSLIKTCARFKVIAFDARNQSLEDIFMQYYGKEGK</sequence>
<keyword evidence="7" id="KW-1185">Reference proteome</keyword>
<organism evidence="6 7">
    <name type="scientific">Youngiibacter fragilis 232.1</name>
    <dbReference type="NCBI Taxonomy" id="994573"/>
    <lineage>
        <taxon>Bacteria</taxon>
        <taxon>Bacillati</taxon>
        <taxon>Bacillota</taxon>
        <taxon>Clostridia</taxon>
        <taxon>Eubacteriales</taxon>
        <taxon>Clostridiaceae</taxon>
        <taxon>Youngiibacter</taxon>
    </lineage>
</organism>
<dbReference type="Gene3D" id="3.40.50.300">
    <property type="entry name" value="P-loop containing nucleotide triphosphate hydrolases"/>
    <property type="match status" value="1"/>
</dbReference>
<accession>V7I7X5</accession>
<feature type="domain" description="ABC transporter" evidence="5">
    <location>
        <begin position="2"/>
        <end position="227"/>
    </location>
</feature>
<comment type="caution">
    <text evidence="6">The sequence shown here is derived from an EMBL/GenBank/DDBJ whole genome shotgun (WGS) entry which is preliminary data.</text>
</comment>
<comment type="similarity">
    <text evidence="1">Belongs to the ABC transporter superfamily.</text>
</comment>
<dbReference type="PANTHER" id="PTHR43335">
    <property type="entry name" value="ABC TRANSPORTER, ATP-BINDING PROTEIN"/>
    <property type="match status" value="1"/>
</dbReference>
<proteinExistence type="inferred from homology"/>
<dbReference type="CDD" id="cd03230">
    <property type="entry name" value="ABC_DR_subfamily_A"/>
    <property type="match status" value="1"/>
</dbReference>
<dbReference type="SMART" id="SM00382">
    <property type="entry name" value="AAA"/>
    <property type="match status" value="1"/>
</dbReference>
<dbReference type="Proteomes" id="UP000017747">
    <property type="component" value="Unassembled WGS sequence"/>
</dbReference>
<dbReference type="InterPro" id="IPR003439">
    <property type="entry name" value="ABC_transporter-like_ATP-bd"/>
</dbReference>
<dbReference type="GO" id="GO:0005524">
    <property type="term" value="F:ATP binding"/>
    <property type="evidence" value="ECO:0007669"/>
    <property type="project" value="UniProtKB-KW"/>
</dbReference>
<evidence type="ECO:0000256" key="1">
    <source>
        <dbReference type="ARBA" id="ARBA00005417"/>
    </source>
</evidence>
<dbReference type="EMBL" id="AXUN02000125">
    <property type="protein sequence ID" value="ETA81349.1"/>
    <property type="molecule type" value="Genomic_DNA"/>
</dbReference>
<keyword evidence="2" id="KW-0813">Transport</keyword>
<dbReference type="InterPro" id="IPR003593">
    <property type="entry name" value="AAA+_ATPase"/>
</dbReference>
<keyword evidence="4 6" id="KW-0067">ATP-binding</keyword>
<name>V7I7X5_9CLOT</name>
<dbReference type="Pfam" id="PF00005">
    <property type="entry name" value="ABC_tran"/>
    <property type="match status" value="1"/>
</dbReference>
<dbReference type="GO" id="GO:0016887">
    <property type="term" value="F:ATP hydrolysis activity"/>
    <property type="evidence" value="ECO:0007669"/>
    <property type="project" value="InterPro"/>
</dbReference>
<evidence type="ECO:0000259" key="5">
    <source>
        <dbReference type="PROSITE" id="PS50893"/>
    </source>
</evidence>
<dbReference type="PROSITE" id="PS00211">
    <property type="entry name" value="ABC_TRANSPORTER_1"/>
    <property type="match status" value="1"/>
</dbReference>
<evidence type="ECO:0000256" key="4">
    <source>
        <dbReference type="ARBA" id="ARBA00022840"/>
    </source>
</evidence>
<dbReference type="PATRIC" id="fig|994573.3.peg.1288"/>
<evidence type="ECO:0000313" key="7">
    <source>
        <dbReference type="Proteomes" id="UP000017747"/>
    </source>
</evidence>
<dbReference type="InterPro" id="IPR027417">
    <property type="entry name" value="P-loop_NTPase"/>
</dbReference>
<dbReference type="STRING" id="994573.T472_0206915"/>
<dbReference type="PROSITE" id="PS50893">
    <property type="entry name" value="ABC_TRANSPORTER_2"/>
    <property type="match status" value="1"/>
</dbReference>
<dbReference type="RefSeq" id="WP_023387650.1">
    <property type="nucleotide sequence ID" value="NZ_AXUN02000125.1"/>
</dbReference>
<evidence type="ECO:0000313" key="6">
    <source>
        <dbReference type="EMBL" id="ETA81349.1"/>
    </source>
</evidence>
<dbReference type="eggNOG" id="COG1131">
    <property type="taxonomic scope" value="Bacteria"/>
</dbReference>
<protein>
    <submittedName>
        <fullName evidence="6">ABC transporter ATP-binding protein</fullName>
    </submittedName>
</protein>
<dbReference type="AlphaFoldDB" id="V7I7X5"/>
<evidence type="ECO:0000256" key="2">
    <source>
        <dbReference type="ARBA" id="ARBA00022448"/>
    </source>
</evidence>
<dbReference type="PANTHER" id="PTHR43335:SF4">
    <property type="entry name" value="ABC TRANSPORTER, ATP-BINDING PROTEIN"/>
    <property type="match status" value="1"/>
</dbReference>
<dbReference type="SUPFAM" id="SSF52540">
    <property type="entry name" value="P-loop containing nucleoside triphosphate hydrolases"/>
    <property type="match status" value="1"/>
</dbReference>
<evidence type="ECO:0000256" key="3">
    <source>
        <dbReference type="ARBA" id="ARBA00022741"/>
    </source>
</evidence>
<gene>
    <name evidence="6" type="ORF">T472_0206915</name>
</gene>
<dbReference type="InterPro" id="IPR017871">
    <property type="entry name" value="ABC_transporter-like_CS"/>
</dbReference>
<reference evidence="6 7" key="1">
    <citation type="journal article" date="2014" name="Genome Announc.">
        <title>Genome Sequence of Youngiibacter fragilis, the Type Strain of the Genus Youngiibacter.</title>
        <authorList>
            <person name="Wawrik C.B."/>
            <person name="Callaghan A.V."/>
            <person name="Stamps B.W."/>
            <person name="Wawrik B."/>
        </authorList>
    </citation>
    <scope>NUCLEOTIDE SEQUENCE [LARGE SCALE GENOMIC DNA]</scope>
    <source>
        <strain evidence="6 7">232.1</strain>
    </source>
</reference>
<keyword evidence="3" id="KW-0547">Nucleotide-binding</keyword>